<proteinExistence type="predicted"/>
<evidence type="ECO:0000313" key="1">
    <source>
        <dbReference type="Ensembl" id="ENSCABP00000008425.1"/>
    </source>
</evidence>
<dbReference type="Proteomes" id="UP000694404">
    <property type="component" value="Unplaced"/>
</dbReference>
<organism evidence="1 2">
    <name type="scientific">Chelonoidis abingdonii</name>
    <name type="common">Abingdon island giant tortoise</name>
    <name type="synonym">Testudo abingdonii</name>
    <dbReference type="NCBI Taxonomy" id="106734"/>
    <lineage>
        <taxon>Eukaryota</taxon>
        <taxon>Metazoa</taxon>
        <taxon>Chordata</taxon>
        <taxon>Craniata</taxon>
        <taxon>Vertebrata</taxon>
        <taxon>Euteleostomi</taxon>
        <taxon>Archelosauria</taxon>
        <taxon>Testudinata</taxon>
        <taxon>Testudines</taxon>
        <taxon>Cryptodira</taxon>
        <taxon>Durocryptodira</taxon>
        <taxon>Testudinoidea</taxon>
        <taxon>Testudinidae</taxon>
        <taxon>Chelonoidis</taxon>
    </lineage>
</organism>
<dbReference type="InterPro" id="IPR027417">
    <property type="entry name" value="P-loop_NTPase"/>
</dbReference>
<reference evidence="1" key="1">
    <citation type="submission" date="2025-08" db="UniProtKB">
        <authorList>
            <consortium name="Ensembl"/>
        </authorList>
    </citation>
    <scope>IDENTIFICATION</scope>
</reference>
<reference evidence="1" key="2">
    <citation type="submission" date="2025-09" db="UniProtKB">
        <authorList>
            <consortium name="Ensembl"/>
        </authorList>
    </citation>
    <scope>IDENTIFICATION</scope>
</reference>
<accession>A0A8C0GFI3</accession>
<keyword evidence="2" id="KW-1185">Reference proteome</keyword>
<sequence>MSMEDDFLFKIGLIGNTGMGKTCLDTAGQERFQSIMQSCYQSFQFLPEWLKEILLAYCSKIITASG</sequence>
<dbReference type="Ensembl" id="ENSCABT00000009241.1">
    <property type="protein sequence ID" value="ENSCABP00000008425.1"/>
    <property type="gene ID" value="ENSCABG00000006370.1"/>
</dbReference>
<evidence type="ECO:0000313" key="2">
    <source>
        <dbReference type="Proteomes" id="UP000694404"/>
    </source>
</evidence>
<dbReference type="AlphaFoldDB" id="A0A8C0GFI3"/>
<dbReference type="SUPFAM" id="SSF52540">
    <property type="entry name" value="P-loop containing nucleoside triphosphate hydrolases"/>
    <property type="match status" value="1"/>
</dbReference>
<protein>
    <submittedName>
        <fullName evidence="1">Uncharacterized protein</fullName>
    </submittedName>
</protein>
<name>A0A8C0GFI3_CHEAB</name>